<gene>
    <name evidence="3" type="ORF">K7432_008645</name>
</gene>
<feature type="region of interest" description="Disordered" evidence="2">
    <location>
        <begin position="572"/>
        <end position="593"/>
    </location>
</feature>
<feature type="region of interest" description="Disordered" evidence="2">
    <location>
        <begin position="17"/>
        <end position="37"/>
    </location>
</feature>
<keyword evidence="1" id="KW-0175">Coiled coil</keyword>
<evidence type="ECO:0000313" key="4">
    <source>
        <dbReference type="Proteomes" id="UP001479436"/>
    </source>
</evidence>
<evidence type="ECO:0000313" key="3">
    <source>
        <dbReference type="EMBL" id="KAK9764119.1"/>
    </source>
</evidence>
<feature type="coiled-coil region" evidence="1">
    <location>
        <begin position="178"/>
        <end position="215"/>
    </location>
</feature>
<comment type="caution">
    <text evidence="3">The sequence shown here is derived from an EMBL/GenBank/DDBJ whole genome shotgun (WGS) entry which is preliminary data.</text>
</comment>
<proteinExistence type="predicted"/>
<organism evidence="3 4">
    <name type="scientific">Basidiobolus ranarum</name>
    <dbReference type="NCBI Taxonomy" id="34480"/>
    <lineage>
        <taxon>Eukaryota</taxon>
        <taxon>Fungi</taxon>
        <taxon>Fungi incertae sedis</taxon>
        <taxon>Zoopagomycota</taxon>
        <taxon>Entomophthoromycotina</taxon>
        <taxon>Basidiobolomycetes</taxon>
        <taxon>Basidiobolales</taxon>
        <taxon>Basidiobolaceae</taxon>
        <taxon>Basidiobolus</taxon>
    </lineage>
</organism>
<protein>
    <submittedName>
        <fullName evidence="3">Uncharacterized protein</fullName>
    </submittedName>
</protein>
<evidence type="ECO:0000256" key="2">
    <source>
        <dbReference type="SAM" id="MobiDB-lite"/>
    </source>
</evidence>
<feature type="coiled-coil region" evidence="1">
    <location>
        <begin position="365"/>
        <end position="420"/>
    </location>
</feature>
<sequence>MGFNEWEGEPIVQVNLENFKSEDLSPPGSPDPLYESWDNDRQRVKREQKNFNEYNHFSQKEWSWDRLIRECTNLQKKNYDLELRNLVMQEQLFRSRADNVRELMKEYYADKELISDLNEEQEKQYKLLKEAQEEITALKEKVKKPCSLQHGMTEEEQSRYNLALREEKALRRELGILKERFNNSNNDAQSSQEELQQARTALDVLQREFDEYKETSEGRINDALSLKMQVEKDLALLDEQHSALINNMPATKEEVMALREMRDNALEELERCRQKLTEVQHQLSAQEKWIAKVQIEREQIENSRTRSSSGHLFTPETGSQEGSTFGSKDADVEHYAHCKFRKNCEMYKDQIAELNMQVIQYKLSYIKTENQIRESDNEIHALRQKLIEAEDLSHLLSSHVHELEEQLDNNERGNTETERSYRKEILRLEEELSVAMTNLYSKSPSVADMVTELQYLRNQVEENVARSKALKSQVAQEAINRMTAESKVKAIERDLHDKYMDNIFLLEQDLETKDVEIARLRRKLANFSSSQSSPPSPKDSLHYRRSLHDMKLSYGSPRDTLQYRKSIHDMKHSLTTPGYSKSHTEYEIPKSSLGDASFVREPSNYLERVSRRYEDRRDVS</sequence>
<evidence type="ECO:0000256" key="1">
    <source>
        <dbReference type="SAM" id="Coils"/>
    </source>
</evidence>
<accession>A0ABR2WRI4</accession>
<reference evidence="3 4" key="1">
    <citation type="submission" date="2023-04" db="EMBL/GenBank/DDBJ databases">
        <title>Genome of Basidiobolus ranarum AG-B5.</title>
        <authorList>
            <person name="Stajich J.E."/>
            <person name="Carter-House D."/>
            <person name="Gryganskyi A."/>
        </authorList>
    </citation>
    <scope>NUCLEOTIDE SEQUENCE [LARGE SCALE GENOMIC DNA]</scope>
    <source>
        <strain evidence="3 4">AG-B5</strain>
    </source>
</reference>
<dbReference type="EMBL" id="JASJQH010000489">
    <property type="protein sequence ID" value="KAK9764119.1"/>
    <property type="molecule type" value="Genomic_DNA"/>
</dbReference>
<keyword evidence="4" id="KW-1185">Reference proteome</keyword>
<feature type="compositionally biased region" description="Polar residues" evidence="2">
    <location>
        <begin position="305"/>
        <end position="326"/>
    </location>
</feature>
<dbReference type="Proteomes" id="UP001479436">
    <property type="component" value="Unassembled WGS sequence"/>
</dbReference>
<name>A0ABR2WRI4_9FUNG</name>
<feature type="coiled-coil region" evidence="1">
    <location>
        <begin position="255"/>
        <end position="286"/>
    </location>
</feature>
<feature type="coiled-coil region" evidence="1">
    <location>
        <begin position="111"/>
        <end position="141"/>
    </location>
</feature>
<feature type="region of interest" description="Disordered" evidence="2">
    <location>
        <begin position="300"/>
        <end position="328"/>
    </location>
</feature>